<keyword evidence="3" id="KW-1185">Reference proteome</keyword>
<comment type="caution">
    <text evidence="2">The sequence shown here is derived from an EMBL/GenBank/DDBJ whole genome shotgun (WGS) entry which is preliminary data.</text>
</comment>
<dbReference type="Proteomes" id="UP001149821">
    <property type="component" value="Unassembled WGS sequence"/>
</dbReference>
<name>A0ABT5QLM0_9GAMM</name>
<dbReference type="RefSeq" id="WP_274141562.1">
    <property type="nucleotide sequence ID" value="NZ_JAJUBB010000004.1"/>
</dbReference>
<dbReference type="InterPro" id="IPR045517">
    <property type="entry name" value="Glyoxalase_8"/>
</dbReference>
<dbReference type="Pfam" id="PF20066">
    <property type="entry name" value="Glyoxalase_8"/>
    <property type="match status" value="1"/>
</dbReference>
<evidence type="ECO:0000313" key="2">
    <source>
        <dbReference type="EMBL" id="MDD1781201.1"/>
    </source>
</evidence>
<protein>
    <recommendedName>
        <fullName evidence="1">Glyoxalase-related protein domain-containing protein</fullName>
    </recommendedName>
</protein>
<proteinExistence type="predicted"/>
<feature type="domain" description="Glyoxalase-related protein" evidence="1">
    <location>
        <begin position="4"/>
        <end position="50"/>
    </location>
</feature>
<accession>A0ABT5QLM0</accession>
<evidence type="ECO:0000259" key="1">
    <source>
        <dbReference type="Pfam" id="PF20066"/>
    </source>
</evidence>
<gene>
    <name evidence="2" type="ORF">LRP49_08280</name>
</gene>
<dbReference type="EMBL" id="JAJUBB010000004">
    <property type="protein sequence ID" value="MDD1781201.1"/>
    <property type="molecule type" value="Genomic_DNA"/>
</dbReference>
<organism evidence="2 3">
    <name type="scientific">Enterovibrio qingdaonensis</name>
    <dbReference type="NCBI Taxonomy" id="2899818"/>
    <lineage>
        <taxon>Bacteria</taxon>
        <taxon>Pseudomonadati</taxon>
        <taxon>Pseudomonadota</taxon>
        <taxon>Gammaproteobacteria</taxon>
        <taxon>Vibrionales</taxon>
        <taxon>Vibrionaceae</taxon>
        <taxon>Enterovibrio</taxon>
    </lineage>
</organism>
<sequence length="113" mass="13116">MLDIKTLKHQAKCLKRQIQCSHMQALELVAREQGFENWHVLLRFAEDTQRNNLLRSEASNKQRMVLEVPLYSSVPVGWLIGRNTYSTSAHHQQGTIKETINELEVPVSCWRDS</sequence>
<evidence type="ECO:0000313" key="3">
    <source>
        <dbReference type="Proteomes" id="UP001149821"/>
    </source>
</evidence>
<reference evidence="2" key="1">
    <citation type="submission" date="2021-12" db="EMBL/GenBank/DDBJ databases">
        <title>Enterovibrio ZSDZ35 sp. nov. and Enterovibrio ZSDZ42 sp. nov., isolated from coastal seawater in Qingdao.</title>
        <authorList>
            <person name="Zhang P."/>
        </authorList>
    </citation>
    <scope>NUCLEOTIDE SEQUENCE</scope>
    <source>
        <strain evidence="2">ZSDZ35</strain>
    </source>
</reference>